<dbReference type="RefSeq" id="WP_086539997.1">
    <property type="nucleotide sequence ID" value="NZ_MSSW01000007.1"/>
</dbReference>
<dbReference type="EMBL" id="QUNF01000009">
    <property type="protein sequence ID" value="REG88396.1"/>
    <property type="molecule type" value="Genomic_DNA"/>
</dbReference>
<reference evidence="2 3" key="1">
    <citation type="submission" date="2018-08" db="EMBL/GenBank/DDBJ databases">
        <title>Genomic Encyclopedia of Archaeal and Bacterial Type Strains, Phase II (KMG-II): from individual species to whole genera.</title>
        <authorList>
            <person name="Goeker M."/>
        </authorList>
    </citation>
    <scope>NUCLEOTIDE SEQUENCE [LARGE SCALE GENOMIC DNA]</scope>
    <source>
        <strain evidence="2 3">DSM 15986</strain>
    </source>
</reference>
<dbReference type="OrthoDB" id="824552at2"/>
<evidence type="ECO:0000313" key="3">
    <source>
        <dbReference type="Proteomes" id="UP000256405"/>
    </source>
</evidence>
<evidence type="ECO:0000313" key="2">
    <source>
        <dbReference type="EMBL" id="REG88396.1"/>
    </source>
</evidence>
<protein>
    <submittedName>
        <fullName evidence="2">Uncharacterized protein DUF4252</fullName>
    </submittedName>
</protein>
<name>A0A3E0DZ19_9BACT</name>
<organism evidence="2 3">
    <name type="scientific">Algoriphagus antarcticus</name>
    <dbReference type="NCBI Taxonomy" id="238540"/>
    <lineage>
        <taxon>Bacteria</taxon>
        <taxon>Pseudomonadati</taxon>
        <taxon>Bacteroidota</taxon>
        <taxon>Cytophagia</taxon>
        <taxon>Cytophagales</taxon>
        <taxon>Cyclobacteriaceae</taxon>
        <taxon>Algoriphagus</taxon>
    </lineage>
</organism>
<keyword evidence="1" id="KW-0732">Signal</keyword>
<accession>A0A3E0DZ19</accession>
<proteinExistence type="predicted"/>
<keyword evidence="3" id="KW-1185">Reference proteome</keyword>
<sequence length="162" mass="18027">MKKLILTIALIGSVMAAQAQSKSVKALYEKYKSEDDFFHLELGGNFMNFAEGFKIDIDKNDMATVAKSIEKLNFFTLPDHADDARQEYKALQKGLERERYEVLMEASEGKKGGVMVYSKGGNKISDLVVLVGGDEGDLMVVELKGSFDQELIAKATNYKNKN</sequence>
<dbReference type="Pfam" id="PF14060">
    <property type="entry name" value="DUF4252"/>
    <property type="match status" value="1"/>
</dbReference>
<dbReference type="Proteomes" id="UP000256405">
    <property type="component" value="Unassembled WGS sequence"/>
</dbReference>
<dbReference type="InterPro" id="IPR025348">
    <property type="entry name" value="DUF4252"/>
</dbReference>
<dbReference type="AlphaFoldDB" id="A0A3E0DZ19"/>
<comment type="caution">
    <text evidence="2">The sequence shown here is derived from an EMBL/GenBank/DDBJ whole genome shotgun (WGS) entry which is preliminary data.</text>
</comment>
<gene>
    <name evidence="2" type="ORF">C8N25_10911</name>
</gene>
<feature type="signal peptide" evidence="1">
    <location>
        <begin position="1"/>
        <end position="19"/>
    </location>
</feature>
<feature type="chain" id="PRO_5017828936" evidence="1">
    <location>
        <begin position="20"/>
        <end position="162"/>
    </location>
</feature>
<evidence type="ECO:0000256" key="1">
    <source>
        <dbReference type="SAM" id="SignalP"/>
    </source>
</evidence>